<dbReference type="AlphaFoldDB" id="A0A8H3GHC7"/>
<sequence>MHQEADIIFVGGGTAGMCSELIRPYDSKISSLACVAAGRLAASNPGLEILVVEQGSDNFKDPSVTTPALYLTHADPESKNTIHWKGTKSDAANGRETGTTSGGILGGGSSINFMMYAQPAASDFDDWNTIGWSAKDLIPLFQKAIGFSFNCHKKLTMNISYSDYFAKVAQEYLGVCATMGIPPADDLMDFQTGHGSGRLAKYIHPVTGQRQDAAHLFIHTQSHNKSLRVMTKALVTRVLFEGTKAIGVEITMNKNQDPNADQTSQRIYARKLVVISSGAISTALVLQRSGVGDATLLTKLGIDVVVNLPSVGSEYQDHGMCLFPFYVPKDTETCDSILTPEPGYMEAAQTQFKGGKGFLTSNFSDAGSKIRPTPDELKELGPAFNQYWKERFESAPDKPAVIQVIFNGFFGPPFLVPEGLRLILCTNFLGYPMSRGHVCISSADPYAPPNFRSGLIEEQADVEFDSSVDHFLREVVRRMPSYRGEPASLHPKFPEGSVAGCVRLDEPSSKEQDNLVYTPEDDKVLEDFIRQSAEATPHSVGTVRMAPKAKGGCVDDRLNTTNVLTKSTDLSILPGSIGANSYSTALMVGEKAAILIAEDLRLNLP</sequence>
<keyword evidence="3" id="KW-0274">FAD</keyword>
<dbReference type="InterPro" id="IPR007867">
    <property type="entry name" value="GMC_OxRtase_C"/>
</dbReference>
<dbReference type="Pfam" id="PF05199">
    <property type="entry name" value="GMC_oxred_C"/>
    <property type="match status" value="1"/>
</dbReference>
<name>A0A8H3GHC7_9AGAM</name>
<feature type="domain" description="Glucose-methanol-choline oxidoreductase N-terminal" evidence="4">
    <location>
        <begin position="6"/>
        <end position="318"/>
    </location>
</feature>
<comment type="cofactor">
    <cofactor evidence="1 3">
        <name>FAD</name>
        <dbReference type="ChEBI" id="CHEBI:57692"/>
    </cofactor>
</comment>
<dbReference type="InterPro" id="IPR036188">
    <property type="entry name" value="FAD/NAD-bd_sf"/>
</dbReference>
<dbReference type="Gene3D" id="3.50.50.60">
    <property type="entry name" value="FAD/NAD(P)-binding domain"/>
    <property type="match status" value="1"/>
</dbReference>
<comment type="caution">
    <text evidence="6">The sequence shown here is derived from an EMBL/GenBank/DDBJ whole genome shotgun (WGS) entry which is preliminary data.</text>
</comment>
<evidence type="ECO:0008006" key="8">
    <source>
        <dbReference type="Google" id="ProtNLM"/>
    </source>
</evidence>
<gene>
    <name evidence="6" type="ORF">RDB_LOCUS77763</name>
</gene>
<protein>
    <recommendedName>
        <fullName evidence="8">Alcohol oxidase</fullName>
    </recommendedName>
</protein>
<accession>A0A8H3GHC7</accession>
<organism evidence="6 7">
    <name type="scientific">Rhizoctonia solani</name>
    <dbReference type="NCBI Taxonomy" id="456999"/>
    <lineage>
        <taxon>Eukaryota</taxon>
        <taxon>Fungi</taxon>
        <taxon>Dikarya</taxon>
        <taxon>Basidiomycota</taxon>
        <taxon>Agaricomycotina</taxon>
        <taxon>Agaricomycetes</taxon>
        <taxon>Cantharellales</taxon>
        <taxon>Ceratobasidiaceae</taxon>
        <taxon>Rhizoctonia</taxon>
    </lineage>
</organism>
<dbReference type="Proteomes" id="UP000663826">
    <property type="component" value="Unassembled WGS sequence"/>
</dbReference>
<feature type="binding site" evidence="3">
    <location>
        <position position="235"/>
    </location>
    <ligand>
        <name>FAD</name>
        <dbReference type="ChEBI" id="CHEBI:57692"/>
    </ligand>
</feature>
<evidence type="ECO:0000313" key="6">
    <source>
        <dbReference type="EMBL" id="CAE6449723.1"/>
    </source>
</evidence>
<dbReference type="PANTHER" id="PTHR11552:SF78">
    <property type="entry name" value="GLUCOSE-METHANOL-CHOLINE OXIDOREDUCTASE N-TERMINAL DOMAIN-CONTAINING PROTEIN"/>
    <property type="match status" value="1"/>
</dbReference>
<dbReference type="Pfam" id="PF00732">
    <property type="entry name" value="GMC_oxred_N"/>
    <property type="match status" value="1"/>
</dbReference>
<evidence type="ECO:0000256" key="2">
    <source>
        <dbReference type="ARBA" id="ARBA00010790"/>
    </source>
</evidence>
<evidence type="ECO:0000259" key="4">
    <source>
        <dbReference type="Pfam" id="PF00732"/>
    </source>
</evidence>
<dbReference type="GO" id="GO:0016614">
    <property type="term" value="F:oxidoreductase activity, acting on CH-OH group of donors"/>
    <property type="evidence" value="ECO:0007669"/>
    <property type="project" value="InterPro"/>
</dbReference>
<dbReference type="PIRSF" id="PIRSF000137">
    <property type="entry name" value="Alcohol_oxidase"/>
    <property type="match status" value="1"/>
</dbReference>
<dbReference type="EMBL" id="CAJMWQ010001414">
    <property type="protein sequence ID" value="CAE6449723.1"/>
    <property type="molecule type" value="Genomic_DNA"/>
</dbReference>
<keyword evidence="3" id="KW-0285">Flavoprotein</keyword>
<dbReference type="Gene3D" id="3.30.560.10">
    <property type="entry name" value="Glucose Oxidase, domain 3"/>
    <property type="match status" value="1"/>
</dbReference>
<evidence type="ECO:0000256" key="3">
    <source>
        <dbReference type="PIRSR" id="PIRSR000137-2"/>
    </source>
</evidence>
<reference evidence="6" key="1">
    <citation type="submission" date="2021-01" db="EMBL/GenBank/DDBJ databases">
        <authorList>
            <person name="Kaushik A."/>
        </authorList>
    </citation>
    <scope>NUCLEOTIDE SEQUENCE</scope>
    <source>
        <strain evidence="6">AG1-1B</strain>
    </source>
</reference>
<proteinExistence type="inferred from homology"/>
<dbReference type="PANTHER" id="PTHR11552">
    <property type="entry name" value="GLUCOSE-METHANOL-CHOLINE GMC OXIDOREDUCTASE"/>
    <property type="match status" value="1"/>
</dbReference>
<dbReference type="InterPro" id="IPR000172">
    <property type="entry name" value="GMC_OxRdtase_N"/>
</dbReference>
<dbReference type="InterPro" id="IPR012132">
    <property type="entry name" value="GMC_OxRdtase"/>
</dbReference>
<evidence type="ECO:0000259" key="5">
    <source>
        <dbReference type="Pfam" id="PF05199"/>
    </source>
</evidence>
<evidence type="ECO:0000313" key="7">
    <source>
        <dbReference type="Proteomes" id="UP000663826"/>
    </source>
</evidence>
<feature type="domain" description="Glucose-methanol-choline oxidoreductase C-terminal" evidence="5">
    <location>
        <begin position="432"/>
        <end position="589"/>
    </location>
</feature>
<dbReference type="SUPFAM" id="SSF51905">
    <property type="entry name" value="FAD/NAD(P)-binding domain"/>
    <property type="match status" value="1"/>
</dbReference>
<comment type="similarity">
    <text evidence="2">Belongs to the GMC oxidoreductase family.</text>
</comment>
<dbReference type="SUPFAM" id="SSF54373">
    <property type="entry name" value="FAD-linked reductases, C-terminal domain"/>
    <property type="match status" value="1"/>
</dbReference>
<dbReference type="GO" id="GO:0050660">
    <property type="term" value="F:flavin adenine dinucleotide binding"/>
    <property type="evidence" value="ECO:0007669"/>
    <property type="project" value="InterPro"/>
</dbReference>
<evidence type="ECO:0000256" key="1">
    <source>
        <dbReference type="ARBA" id="ARBA00001974"/>
    </source>
</evidence>